<organism evidence="2 3">
    <name type="scientific">Deinococcus radiophilus</name>
    <dbReference type="NCBI Taxonomy" id="32062"/>
    <lineage>
        <taxon>Bacteria</taxon>
        <taxon>Thermotogati</taxon>
        <taxon>Deinococcota</taxon>
        <taxon>Deinococci</taxon>
        <taxon>Deinococcales</taxon>
        <taxon>Deinococcaceae</taxon>
        <taxon>Deinococcus</taxon>
    </lineage>
</organism>
<evidence type="ECO:0000313" key="3">
    <source>
        <dbReference type="Proteomes" id="UP000277766"/>
    </source>
</evidence>
<keyword evidence="1" id="KW-0472">Membrane</keyword>
<keyword evidence="3" id="KW-1185">Reference proteome</keyword>
<dbReference type="EMBL" id="RXPE01000005">
    <property type="protein sequence ID" value="RTR29014.1"/>
    <property type="molecule type" value="Genomic_DNA"/>
</dbReference>
<comment type="caution">
    <text evidence="2">The sequence shown here is derived from an EMBL/GenBank/DDBJ whole genome shotgun (WGS) entry which is preliminary data.</text>
</comment>
<reference evidence="2 3" key="1">
    <citation type="submission" date="2018-12" db="EMBL/GenBank/DDBJ databases">
        <title>Deinococcus radiophilus ATCC 27603 genome sequencing and assembly.</title>
        <authorList>
            <person name="Maclea K.S."/>
            <person name="Maynard C.R."/>
        </authorList>
    </citation>
    <scope>NUCLEOTIDE SEQUENCE [LARGE SCALE GENOMIC DNA]</scope>
    <source>
        <strain evidence="2 3">ATCC 27603</strain>
    </source>
</reference>
<keyword evidence="1" id="KW-1133">Transmembrane helix</keyword>
<sequence>MEQQKTLAGQPEPPLWFKVVFFGGLMYLLWSCFAPALGGPRSLEDMEHTGAEARCQVAMQQQMKVPGSARFPYEPHARWMDDHWVWQASVTAQNAYGVDVRTPFTCIVRGTSRDDAVAHFMLE</sequence>
<accession>A0A431W0I8</accession>
<name>A0A431W0I8_9DEIO</name>
<dbReference type="OrthoDB" id="68454at2"/>
<dbReference type="AlphaFoldDB" id="A0A431W0I8"/>
<proteinExistence type="predicted"/>
<keyword evidence="1" id="KW-0812">Transmembrane</keyword>
<gene>
    <name evidence="2" type="ORF">EJ104_03990</name>
</gene>
<dbReference type="Proteomes" id="UP000277766">
    <property type="component" value="Unassembled WGS sequence"/>
</dbReference>
<evidence type="ECO:0000256" key="1">
    <source>
        <dbReference type="SAM" id="Phobius"/>
    </source>
</evidence>
<dbReference type="RefSeq" id="WP_126351469.1">
    <property type="nucleotide sequence ID" value="NZ_CP086380.1"/>
</dbReference>
<feature type="transmembrane region" description="Helical" evidence="1">
    <location>
        <begin position="15"/>
        <end position="37"/>
    </location>
</feature>
<evidence type="ECO:0000313" key="2">
    <source>
        <dbReference type="EMBL" id="RTR29014.1"/>
    </source>
</evidence>
<protein>
    <submittedName>
        <fullName evidence="2">Uncharacterized protein</fullName>
    </submittedName>
</protein>